<dbReference type="InterPro" id="IPR003439">
    <property type="entry name" value="ABC_transporter-like_ATP-bd"/>
</dbReference>
<evidence type="ECO:0000256" key="3">
    <source>
        <dbReference type="ARBA" id="ARBA00022840"/>
    </source>
</evidence>
<name>A0A6J6Q8S9_9ZZZZ</name>
<evidence type="ECO:0000256" key="2">
    <source>
        <dbReference type="ARBA" id="ARBA00022741"/>
    </source>
</evidence>
<dbReference type="AlphaFoldDB" id="A0A6J6Q8S9"/>
<dbReference type="PROSITE" id="PS50893">
    <property type="entry name" value="ABC_TRANSPORTER_2"/>
    <property type="match status" value="1"/>
</dbReference>
<dbReference type="PANTHER" id="PTHR42788">
    <property type="entry name" value="TAURINE IMPORT ATP-BINDING PROTEIN-RELATED"/>
    <property type="match status" value="1"/>
</dbReference>
<keyword evidence="1" id="KW-0813">Transport</keyword>
<dbReference type="GO" id="GO:0016887">
    <property type="term" value="F:ATP hydrolysis activity"/>
    <property type="evidence" value="ECO:0007669"/>
    <property type="project" value="InterPro"/>
</dbReference>
<dbReference type="SMART" id="SM00382">
    <property type="entry name" value="AAA"/>
    <property type="match status" value="1"/>
</dbReference>
<evidence type="ECO:0000259" key="4">
    <source>
        <dbReference type="PROSITE" id="PS50893"/>
    </source>
</evidence>
<organism evidence="5">
    <name type="scientific">freshwater metagenome</name>
    <dbReference type="NCBI Taxonomy" id="449393"/>
    <lineage>
        <taxon>unclassified sequences</taxon>
        <taxon>metagenomes</taxon>
        <taxon>ecological metagenomes</taxon>
    </lineage>
</organism>
<dbReference type="InterPro" id="IPR050166">
    <property type="entry name" value="ABC_transporter_ATP-bind"/>
</dbReference>
<dbReference type="EMBL" id="CAEZXV010000069">
    <property type="protein sequence ID" value="CAB4704394.1"/>
    <property type="molecule type" value="Genomic_DNA"/>
</dbReference>
<keyword evidence="3" id="KW-0067">ATP-binding</keyword>
<dbReference type="InterPro" id="IPR003593">
    <property type="entry name" value="AAA+_ATPase"/>
</dbReference>
<dbReference type="CDD" id="cd03293">
    <property type="entry name" value="ABC_NrtD_SsuB_transporters"/>
    <property type="match status" value="1"/>
</dbReference>
<proteinExistence type="predicted"/>
<dbReference type="InterPro" id="IPR027417">
    <property type="entry name" value="P-loop_NTPase"/>
</dbReference>
<accession>A0A6J6Q8S9</accession>
<dbReference type="Gene3D" id="3.40.50.300">
    <property type="entry name" value="P-loop containing nucleotide triphosphate hydrolases"/>
    <property type="match status" value="1"/>
</dbReference>
<evidence type="ECO:0000256" key="1">
    <source>
        <dbReference type="ARBA" id="ARBA00022448"/>
    </source>
</evidence>
<feature type="domain" description="ABC transporter" evidence="4">
    <location>
        <begin position="23"/>
        <end position="253"/>
    </location>
</feature>
<dbReference type="GO" id="GO:0005524">
    <property type="term" value="F:ATP binding"/>
    <property type="evidence" value="ECO:0007669"/>
    <property type="project" value="UniProtKB-KW"/>
</dbReference>
<dbReference type="PANTHER" id="PTHR42788:SF13">
    <property type="entry name" value="ALIPHATIC SULFONATES IMPORT ATP-BINDING PROTEIN SSUB"/>
    <property type="match status" value="1"/>
</dbReference>
<reference evidence="5" key="1">
    <citation type="submission" date="2020-05" db="EMBL/GenBank/DDBJ databases">
        <authorList>
            <person name="Chiriac C."/>
            <person name="Salcher M."/>
            <person name="Ghai R."/>
            <person name="Kavagutti S V."/>
        </authorList>
    </citation>
    <scope>NUCLEOTIDE SEQUENCE</scope>
</reference>
<dbReference type="SUPFAM" id="SSF52540">
    <property type="entry name" value="P-loop containing nucleoside triphosphate hydrolases"/>
    <property type="match status" value="1"/>
</dbReference>
<evidence type="ECO:0000313" key="5">
    <source>
        <dbReference type="EMBL" id="CAB4704394.1"/>
    </source>
</evidence>
<protein>
    <submittedName>
        <fullName evidence="5">Unannotated protein</fullName>
    </submittedName>
</protein>
<dbReference type="Pfam" id="PF00005">
    <property type="entry name" value="ABC_tran"/>
    <property type="match status" value="1"/>
</dbReference>
<sequence>MSLREKRSQETKRGVLVTQATRIKITDVSKIYETGTKKVEAVKNFSESVRDGEFVCIVGASGCGKTTLLWCLSGLHPATSGTVHIDGELLTKPLPDRIGMVFQDSNLLPWRTLIENIELPFQIKKKPVNRELIEELLEVAGLKGFENSYPGELSGGMKQRGSIVRALAQDPEVLLMDEPFGALDAFTREEMNLFLLKVWERTKKTIVFVTHSISEAIFLADRVWVMSPRPGRLSRIVDVDFARPRHIDLQFEPDFIEILKSIREEVEGSKIGKGK</sequence>
<gene>
    <name evidence="5" type="ORF">UFOPK2598_00755</name>
</gene>
<keyword evidence="2" id="KW-0547">Nucleotide-binding</keyword>